<dbReference type="GO" id="GO:0003676">
    <property type="term" value="F:nucleic acid binding"/>
    <property type="evidence" value="ECO:0007669"/>
    <property type="project" value="InterPro"/>
</dbReference>
<dbReference type="Proteomes" id="UP000251314">
    <property type="component" value="Unassembled WGS sequence"/>
</dbReference>
<dbReference type="VEuPathDB" id="FungiDB:PC110_g19214"/>
<comment type="caution">
    <text evidence="8">The sequence shown here is derived from an EMBL/GenBank/DDBJ whole genome shotgun (WGS) entry which is preliminary data.</text>
</comment>
<dbReference type="EMBL" id="RCMK01001770">
    <property type="protein sequence ID" value="KAG2888618.1"/>
    <property type="molecule type" value="Genomic_DNA"/>
</dbReference>
<feature type="domain" description="Integrase catalytic" evidence="1">
    <location>
        <begin position="44"/>
        <end position="150"/>
    </location>
</feature>
<evidence type="ECO:0000313" key="4">
    <source>
        <dbReference type="EMBL" id="KAG2888618.1"/>
    </source>
</evidence>
<evidence type="ECO:0000313" key="2">
    <source>
        <dbReference type="EMBL" id="KAG2822037.1"/>
    </source>
</evidence>
<dbReference type="Proteomes" id="UP000760860">
    <property type="component" value="Unassembled WGS sequence"/>
</dbReference>
<keyword evidence="9" id="KW-1185">Reference proteome</keyword>
<evidence type="ECO:0000313" key="6">
    <source>
        <dbReference type="EMBL" id="KAG3198982.1"/>
    </source>
</evidence>
<dbReference type="Gene3D" id="3.30.420.10">
    <property type="entry name" value="Ribonuclease H-like superfamily/Ribonuclease H"/>
    <property type="match status" value="1"/>
</dbReference>
<accession>A0A329SV54</accession>
<organism evidence="8 9">
    <name type="scientific">Phytophthora cactorum</name>
    <dbReference type="NCBI Taxonomy" id="29920"/>
    <lineage>
        <taxon>Eukaryota</taxon>
        <taxon>Sar</taxon>
        <taxon>Stramenopiles</taxon>
        <taxon>Oomycota</taxon>
        <taxon>Peronosporomycetes</taxon>
        <taxon>Peronosporales</taxon>
        <taxon>Peronosporaceae</taxon>
        <taxon>Phytophthora</taxon>
    </lineage>
</organism>
<evidence type="ECO:0000313" key="3">
    <source>
        <dbReference type="EMBL" id="KAG2881077.1"/>
    </source>
</evidence>
<dbReference type="EMBL" id="RCMG01001680">
    <property type="protein sequence ID" value="KAG2822037.1"/>
    <property type="molecule type" value="Genomic_DNA"/>
</dbReference>
<dbReference type="PANTHER" id="PTHR37984">
    <property type="entry name" value="PROTEIN CBG26694"/>
    <property type="match status" value="1"/>
</dbReference>
<sequence length="150" mass="17433">MGHRGVKVTINHLKKHFNIEKLEQNARDFCARCLLCCHIKGGGIIPRPWGETYRAKERNEAFHMDYLFIGEHSGRKDYLLVLKDDFSHFCELIRCTSADAAIAAKAILEWSSRYGMPKMLISDTDMHFKNQFLEELCHMTQMTQSFTLAY</sequence>
<gene>
    <name evidence="7" type="ORF">PC110_g19214</name>
    <name evidence="8" type="ORF">PC110_g3947</name>
    <name evidence="2" type="ORF">PC113_g22386</name>
    <name evidence="3" type="ORF">PC115_g22324</name>
    <name evidence="4" type="ORF">PC117_g24861</name>
    <name evidence="5" type="ORF">PC118_g14656</name>
    <name evidence="6" type="ORF">PC129_g24224</name>
</gene>
<dbReference type="EMBL" id="MJFZ01000058">
    <property type="protein sequence ID" value="RAW39846.1"/>
    <property type="molecule type" value="Genomic_DNA"/>
</dbReference>
<evidence type="ECO:0000259" key="1">
    <source>
        <dbReference type="PROSITE" id="PS50994"/>
    </source>
</evidence>
<dbReference type="Proteomes" id="UP000697107">
    <property type="component" value="Unassembled WGS sequence"/>
</dbReference>
<dbReference type="EMBL" id="RCML01000542">
    <property type="protein sequence ID" value="KAG2974225.1"/>
    <property type="molecule type" value="Genomic_DNA"/>
</dbReference>
<evidence type="ECO:0000313" key="5">
    <source>
        <dbReference type="EMBL" id="KAG2974225.1"/>
    </source>
</evidence>
<dbReference type="AlphaFoldDB" id="A0A329SV54"/>
<evidence type="ECO:0000313" key="8">
    <source>
        <dbReference type="EMBL" id="RAW39846.1"/>
    </source>
</evidence>
<dbReference type="SUPFAM" id="SSF53098">
    <property type="entry name" value="Ribonuclease H-like"/>
    <property type="match status" value="1"/>
</dbReference>
<evidence type="ECO:0000313" key="7">
    <source>
        <dbReference type="EMBL" id="RAW24352.1"/>
    </source>
</evidence>
<dbReference type="VEuPathDB" id="FungiDB:PC110_g3947"/>
<dbReference type="InterPro" id="IPR012337">
    <property type="entry name" value="RNaseH-like_sf"/>
</dbReference>
<dbReference type="Proteomes" id="UP000735874">
    <property type="component" value="Unassembled WGS sequence"/>
</dbReference>
<evidence type="ECO:0000313" key="9">
    <source>
        <dbReference type="Proteomes" id="UP000251314"/>
    </source>
</evidence>
<dbReference type="Proteomes" id="UP000736787">
    <property type="component" value="Unassembled WGS sequence"/>
</dbReference>
<dbReference type="InterPro" id="IPR036397">
    <property type="entry name" value="RNaseH_sf"/>
</dbReference>
<dbReference type="EMBL" id="RCMI01001798">
    <property type="protein sequence ID" value="KAG2881077.1"/>
    <property type="molecule type" value="Genomic_DNA"/>
</dbReference>
<dbReference type="PANTHER" id="PTHR37984:SF5">
    <property type="entry name" value="PROTEIN NYNRIN-LIKE"/>
    <property type="match status" value="1"/>
</dbReference>
<dbReference type="EMBL" id="RCMV01003383">
    <property type="protein sequence ID" value="KAG3198982.1"/>
    <property type="molecule type" value="Genomic_DNA"/>
</dbReference>
<name>A0A329SV54_9STRA</name>
<dbReference type="Proteomes" id="UP000774804">
    <property type="component" value="Unassembled WGS sequence"/>
</dbReference>
<reference evidence="8 9" key="1">
    <citation type="submission" date="2018-01" db="EMBL/GenBank/DDBJ databases">
        <title>Draft genome of the strawberry crown rot pathogen Phytophthora cactorum.</title>
        <authorList>
            <person name="Armitage A.D."/>
            <person name="Lysoe E."/>
            <person name="Nellist C.F."/>
            <person name="Harrison R.J."/>
            <person name="Brurberg M.B."/>
        </authorList>
    </citation>
    <scope>NUCLEOTIDE SEQUENCE [LARGE SCALE GENOMIC DNA]</scope>
    <source>
        <strain evidence="8 9">10300</strain>
    </source>
</reference>
<protein>
    <recommendedName>
        <fullName evidence="1">Integrase catalytic domain-containing protein</fullName>
    </recommendedName>
</protein>
<dbReference type="PROSITE" id="PS50994">
    <property type="entry name" value="INTEGRASE"/>
    <property type="match status" value="1"/>
</dbReference>
<dbReference type="InterPro" id="IPR050951">
    <property type="entry name" value="Retrovirus_Pol_polyprotein"/>
</dbReference>
<dbReference type="OrthoDB" id="167344at2759"/>
<dbReference type="Pfam" id="PF00665">
    <property type="entry name" value="rve"/>
    <property type="match status" value="1"/>
</dbReference>
<reference evidence="2" key="2">
    <citation type="submission" date="2018-10" db="EMBL/GenBank/DDBJ databases">
        <title>Effector identification in a new, highly contiguous assembly of the strawberry crown rot pathogen Phytophthora cactorum.</title>
        <authorList>
            <person name="Armitage A.D."/>
            <person name="Nellist C.F."/>
            <person name="Bates H."/>
            <person name="Vickerstaff R.J."/>
            <person name="Harrison R.J."/>
        </authorList>
    </citation>
    <scope>NUCLEOTIDE SEQUENCE</scope>
    <source>
        <strain evidence="2">15-7</strain>
        <strain evidence="3">4032</strain>
        <strain evidence="4">4040</strain>
        <strain evidence="5">P415</strain>
        <strain evidence="6">P421</strain>
    </source>
</reference>
<proteinExistence type="predicted"/>
<dbReference type="EMBL" id="MJFZ01000898">
    <property type="protein sequence ID" value="RAW24352.1"/>
    <property type="molecule type" value="Genomic_DNA"/>
</dbReference>
<dbReference type="GO" id="GO:0015074">
    <property type="term" value="P:DNA integration"/>
    <property type="evidence" value="ECO:0007669"/>
    <property type="project" value="InterPro"/>
</dbReference>
<dbReference type="InterPro" id="IPR001584">
    <property type="entry name" value="Integrase_cat-core"/>
</dbReference>
<dbReference type="STRING" id="29920.A0A329SV54"/>